<dbReference type="Gene3D" id="2.40.10.120">
    <property type="match status" value="1"/>
</dbReference>
<reference evidence="3" key="1">
    <citation type="journal article" date="2019" name="Int. J. Syst. Evol. Microbiol.">
        <title>Halobacteriovorax valvorus sp. nov., a novel prokaryotic predator isolated from coastal seawater of China.</title>
        <authorList>
            <person name="Chen M.-X."/>
        </authorList>
    </citation>
    <scope>NUCLEOTIDE SEQUENCE [LARGE SCALE GENOMIC DNA]</scope>
    <source>
        <strain evidence="3">BL9</strain>
    </source>
</reference>
<dbReference type="RefSeq" id="WP_115363118.1">
    <property type="nucleotide sequence ID" value="NZ_QDKL01000003.1"/>
</dbReference>
<name>A0ABY0ID51_9BACT</name>
<gene>
    <name evidence="2" type="ORF">DAY19_12895</name>
</gene>
<dbReference type="SUPFAM" id="SSF50494">
    <property type="entry name" value="Trypsin-like serine proteases"/>
    <property type="match status" value="1"/>
</dbReference>
<keyword evidence="2" id="KW-0645">Protease</keyword>
<keyword evidence="3" id="KW-1185">Reference proteome</keyword>
<proteinExistence type="predicted"/>
<dbReference type="EMBL" id="QDKL01000003">
    <property type="protein sequence ID" value="RZF20875.1"/>
    <property type="molecule type" value="Genomic_DNA"/>
</dbReference>
<organism evidence="2 3">
    <name type="scientific">Halobacteriovorax vibrionivorans</name>
    <dbReference type="NCBI Taxonomy" id="2152716"/>
    <lineage>
        <taxon>Bacteria</taxon>
        <taxon>Pseudomonadati</taxon>
        <taxon>Bdellovibrionota</taxon>
        <taxon>Bacteriovoracia</taxon>
        <taxon>Bacteriovoracales</taxon>
        <taxon>Halobacteriovoraceae</taxon>
        <taxon>Halobacteriovorax</taxon>
    </lineage>
</organism>
<keyword evidence="1" id="KW-0732">Signal</keyword>
<keyword evidence="2" id="KW-0378">Hydrolase</keyword>
<dbReference type="Proteomes" id="UP000443582">
    <property type="component" value="Unassembled WGS sequence"/>
</dbReference>
<dbReference type="GO" id="GO:0008233">
    <property type="term" value="F:peptidase activity"/>
    <property type="evidence" value="ECO:0007669"/>
    <property type="project" value="UniProtKB-KW"/>
</dbReference>
<protein>
    <submittedName>
        <fullName evidence="2">Serine protease</fullName>
    </submittedName>
</protein>
<sequence length="276" mass="31516">MALIRLSLLLTLLTFALSTNAKRYIGGDQWNRPRINKSFFIKQDKFIKELILRTVKVVNTKQRKVGTAFFYKENADHYIFLTNYHVISGNRECRDSKLLLINSDFNKRYASCDGVIQEGTIKSGSDYIYFKVNKEERLNFLSQISEVRTDFSDPVIGDRLVSVGFGAGKANRRRYDAKISMDRDCLYLNGNIDITFNKDKVRDVFFTACDAQSGDSGSAVMNLETGDIIGLFFAVADQKRSNPLTSKEIQDNLGTDYMEFYTNASMSIDLRKIKLK</sequence>
<feature type="chain" id="PRO_5045620602" evidence="1">
    <location>
        <begin position="22"/>
        <end position="276"/>
    </location>
</feature>
<dbReference type="InterPro" id="IPR009003">
    <property type="entry name" value="Peptidase_S1_PA"/>
</dbReference>
<dbReference type="Pfam" id="PF13365">
    <property type="entry name" value="Trypsin_2"/>
    <property type="match status" value="1"/>
</dbReference>
<evidence type="ECO:0000313" key="2">
    <source>
        <dbReference type="EMBL" id="RZF20875.1"/>
    </source>
</evidence>
<feature type="signal peptide" evidence="1">
    <location>
        <begin position="1"/>
        <end position="21"/>
    </location>
</feature>
<accession>A0ABY0ID51</accession>
<dbReference type="GO" id="GO:0006508">
    <property type="term" value="P:proteolysis"/>
    <property type="evidence" value="ECO:0007669"/>
    <property type="project" value="UniProtKB-KW"/>
</dbReference>
<evidence type="ECO:0000256" key="1">
    <source>
        <dbReference type="SAM" id="SignalP"/>
    </source>
</evidence>
<comment type="caution">
    <text evidence="2">The sequence shown here is derived from an EMBL/GenBank/DDBJ whole genome shotgun (WGS) entry which is preliminary data.</text>
</comment>
<evidence type="ECO:0000313" key="3">
    <source>
        <dbReference type="Proteomes" id="UP000443582"/>
    </source>
</evidence>